<dbReference type="AlphaFoldDB" id="A0A6C0C7U2"/>
<reference evidence="1" key="1">
    <citation type="journal article" date="2020" name="Nature">
        <title>Giant virus diversity and host interactions through global metagenomics.</title>
        <authorList>
            <person name="Schulz F."/>
            <person name="Roux S."/>
            <person name="Paez-Espino D."/>
            <person name="Jungbluth S."/>
            <person name="Walsh D.A."/>
            <person name="Denef V.J."/>
            <person name="McMahon K.D."/>
            <person name="Konstantinidis K.T."/>
            <person name="Eloe-Fadrosh E.A."/>
            <person name="Kyrpides N.C."/>
            <person name="Woyke T."/>
        </authorList>
    </citation>
    <scope>NUCLEOTIDE SEQUENCE</scope>
    <source>
        <strain evidence="1">GVMAG-M-3300020192-26</strain>
    </source>
</reference>
<proteinExistence type="predicted"/>
<accession>A0A6C0C7U2</accession>
<organism evidence="1">
    <name type="scientific">viral metagenome</name>
    <dbReference type="NCBI Taxonomy" id="1070528"/>
    <lineage>
        <taxon>unclassified sequences</taxon>
        <taxon>metagenomes</taxon>
        <taxon>organismal metagenomes</taxon>
    </lineage>
</organism>
<name>A0A6C0C7U2_9ZZZZ</name>
<sequence length="348" mass="41578">MKKYFEEFRTIDEVIPELSMEYYNNFMVINCLPMKMLLSFKILVRFVTMDEFTSIDNIDEEVNLLLLLCRLANKEQIAKILNSFEVRSEVWVRLMDENFDANNFLCEEQKIKICKLLGKDYPDLDKTKYLSFYGIPYFENAPVYTCIDHEPHSHGDFPQMRIHDKKSKSYYQTLAFGDKVLLLNQQKYELYEKTKRKLYDSDYFFSSESSSDDNNDDESTSDTSRRIIKLQREKIRGLKINNYVMDVVDVHFSDKITPMQLVESTGFNRSQIFFRKYAADYKQLQICTSKNDYDLVMDKAYHAFKESHIYKPPTNTDFEQFVQGEQNITSEYEYKYEYKISSDDDWYP</sequence>
<dbReference type="EMBL" id="MN739353">
    <property type="protein sequence ID" value="QHT00152.1"/>
    <property type="molecule type" value="Genomic_DNA"/>
</dbReference>
<protein>
    <submittedName>
        <fullName evidence="1">Uncharacterized protein</fullName>
    </submittedName>
</protein>
<evidence type="ECO:0000313" key="1">
    <source>
        <dbReference type="EMBL" id="QHT00152.1"/>
    </source>
</evidence>